<evidence type="ECO:0000256" key="1">
    <source>
        <dbReference type="SAM" id="Phobius"/>
    </source>
</evidence>
<evidence type="ECO:0000313" key="2">
    <source>
        <dbReference type="EMBL" id="SEB66142.1"/>
    </source>
</evidence>
<keyword evidence="3" id="KW-1185">Reference proteome</keyword>
<sequence>MLAASLLLGGLTSCAQGLLPEWATSFANSSSGWTLLTAVLVFAARAAWGMSAVLGAGSFVLLTVGYAMVSTMRGFYYDPMFFSVIGVLVGPFVGVAACWLRDRGLRAALGTAALAGIGIGDALYGLTVVASTTSPVYWGAIGVLSLALIAGMLVRRIRGVVPVVIAVLGSAAVAAAYLLAFRALSGAP</sequence>
<dbReference type="Pfam" id="PF20128">
    <property type="entry name" value="DUF6518"/>
    <property type="match status" value="1"/>
</dbReference>
<feature type="transmembrane region" description="Helical" evidence="1">
    <location>
        <begin position="161"/>
        <end position="180"/>
    </location>
</feature>
<feature type="transmembrane region" description="Helical" evidence="1">
    <location>
        <begin position="136"/>
        <end position="154"/>
    </location>
</feature>
<evidence type="ECO:0000313" key="3">
    <source>
        <dbReference type="Proteomes" id="UP000199183"/>
    </source>
</evidence>
<accession>A0A1H4L7I7</accession>
<keyword evidence="1" id="KW-0472">Membrane</keyword>
<feature type="transmembrane region" description="Helical" evidence="1">
    <location>
        <begin position="51"/>
        <end position="69"/>
    </location>
</feature>
<dbReference type="Proteomes" id="UP000199183">
    <property type="component" value="Unassembled WGS sequence"/>
</dbReference>
<dbReference type="STRING" id="640635.SAMN04489806_1434"/>
<keyword evidence="1" id="KW-0812">Transmembrane</keyword>
<keyword evidence="1" id="KW-1133">Transmembrane helix</keyword>
<feature type="transmembrane region" description="Helical" evidence="1">
    <location>
        <begin position="25"/>
        <end position="44"/>
    </location>
</feature>
<feature type="transmembrane region" description="Helical" evidence="1">
    <location>
        <begin position="81"/>
        <end position="100"/>
    </location>
</feature>
<organism evidence="2 3">
    <name type="scientific">Paramicrobacterium humi</name>
    <dbReference type="NCBI Taxonomy" id="640635"/>
    <lineage>
        <taxon>Bacteria</taxon>
        <taxon>Bacillati</taxon>
        <taxon>Actinomycetota</taxon>
        <taxon>Actinomycetes</taxon>
        <taxon>Micrococcales</taxon>
        <taxon>Microbacteriaceae</taxon>
        <taxon>Paramicrobacterium</taxon>
    </lineage>
</organism>
<feature type="transmembrane region" description="Helical" evidence="1">
    <location>
        <begin position="107"/>
        <end position="130"/>
    </location>
</feature>
<proteinExistence type="predicted"/>
<gene>
    <name evidence="2" type="ORF">SAMN04489806_1434</name>
</gene>
<dbReference type="EMBL" id="FNRY01000001">
    <property type="protein sequence ID" value="SEB66142.1"/>
    <property type="molecule type" value="Genomic_DNA"/>
</dbReference>
<dbReference type="AlphaFoldDB" id="A0A1H4L7I7"/>
<reference evidence="2 3" key="1">
    <citation type="submission" date="2016-10" db="EMBL/GenBank/DDBJ databases">
        <authorList>
            <person name="de Groot N.N."/>
        </authorList>
    </citation>
    <scope>NUCLEOTIDE SEQUENCE [LARGE SCALE GENOMIC DNA]</scope>
    <source>
        <strain evidence="2 3">DSM 21799</strain>
    </source>
</reference>
<protein>
    <submittedName>
        <fullName evidence="2">Uncharacterized protein</fullName>
    </submittedName>
</protein>
<dbReference type="InterPro" id="IPR045393">
    <property type="entry name" value="DUF6518"/>
</dbReference>
<name>A0A1H4L7I7_9MICO</name>